<protein>
    <submittedName>
        <fullName evidence="2">Uncharacterized protein</fullName>
    </submittedName>
</protein>
<evidence type="ECO:0000313" key="3">
    <source>
        <dbReference type="Proteomes" id="UP001446871"/>
    </source>
</evidence>
<proteinExistence type="predicted"/>
<name>A0ABR1U5I8_9PEZI</name>
<dbReference type="Proteomes" id="UP001446871">
    <property type="component" value="Unassembled WGS sequence"/>
</dbReference>
<feature type="region of interest" description="Disordered" evidence="1">
    <location>
        <begin position="239"/>
        <end position="264"/>
    </location>
</feature>
<sequence>MGGQVFASGPNPLYAPRMPPGIYQHVKAKCHEKLKQLFDEVATPIEGPGKEDFGDIDFLVRGRLDGAYPRITSPWGWHDAVQAVLGAERRFAQQAQACSFAIAWPTEILQGVFEKQEAWSPKDKPRFIQVDVHVCDTPETFRWSVFKQDHGDLWNLLGSTIRPYGLTIDHEALYVRIEDIEKLDKKKAKIRLTSDPDTVLQFLGLDGHRWMQPFASMEETYEYAATCRFFYVDPKSADEADPGDDEGRIEGAYTKKNLKSNDRQRMNKRPMFSNWINCFIPRCREKCRFANEQATREGTLKEALDRFGVRDTYDARVLEFQRKRQAETLWKNVIKATIPTEGVNAMFRGCAANGLKKIILHGDDSFGVVPSEPLKDETTGLFDEKAVRRFTKAHWKEVGDIVFQRNHEKFLAKKAKDSENEAEEEEED</sequence>
<dbReference type="EMBL" id="JAQQWM010000008">
    <property type="protein sequence ID" value="KAK8054164.1"/>
    <property type="molecule type" value="Genomic_DNA"/>
</dbReference>
<reference evidence="2 3" key="1">
    <citation type="submission" date="2023-01" db="EMBL/GenBank/DDBJ databases">
        <title>Analysis of 21 Apiospora genomes using comparative genomics revels a genus with tremendous synthesis potential of carbohydrate active enzymes and secondary metabolites.</title>
        <authorList>
            <person name="Sorensen T."/>
        </authorList>
    </citation>
    <scope>NUCLEOTIDE SEQUENCE [LARGE SCALE GENOMIC DNA]</scope>
    <source>
        <strain evidence="2 3">CBS 83171</strain>
    </source>
</reference>
<comment type="caution">
    <text evidence="2">The sequence shown here is derived from an EMBL/GenBank/DDBJ whole genome shotgun (WGS) entry which is preliminary data.</text>
</comment>
<evidence type="ECO:0000313" key="2">
    <source>
        <dbReference type="EMBL" id="KAK8054164.1"/>
    </source>
</evidence>
<organism evidence="2 3">
    <name type="scientific">Apiospora saccharicola</name>
    <dbReference type="NCBI Taxonomy" id="335842"/>
    <lineage>
        <taxon>Eukaryota</taxon>
        <taxon>Fungi</taxon>
        <taxon>Dikarya</taxon>
        <taxon>Ascomycota</taxon>
        <taxon>Pezizomycotina</taxon>
        <taxon>Sordariomycetes</taxon>
        <taxon>Xylariomycetidae</taxon>
        <taxon>Amphisphaeriales</taxon>
        <taxon>Apiosporaceae</taxon>
        <taxon>Apiospora</taxon>
    </lineage>
</organism>
<gene>
    <name evidence="2" type="ORF">PG996_013465</name>
</gene>
<evidence type="ECO:0000256" key="1">
    <source>
        <dbReference type="SAM" id="MobiDB-lite"/>
    </source>
</evidence>
<accession>A0ABR1U5I8</accession>
<keyword evidence="3" id="KW-1185">Reference proteome</keyword>